<comment type="similarity">
    <text evidence="9">Belongs to the TatB family.</text>
</comment>
<evidence type="ECO:0000313" key="12">
    <source>
        <dbReference type="EMBL" id="MDR6101426.1"/>
    </source>
</evidence>
<dbReference type="InterPro" id="IPR018448">
    <property type="entry name" value="TatB"/>
</dbReference>
<dbReference type="GO" id="GO:0043953">
    <property type="term" value="P:protein transport by the Tat complex"/>
    <property type="evidence" value="ECO:0007669"/>
    <property type="project" value="UniProtKB-UniRule"/>
</dbReference>
<sequence length="277" mass="29120">MFDIGWSELLVIAIVLIVVVGPKDLPPMIRAFGKTMAGFRKMAGDFRAQFDEAMKEADMDDVRQTIADVRNLNPTNSLRDAMNPLRQLGNDIRSDLQKAATPTGPATSAPVDAPDVSLSEPEMKLPDAPPPALTPAPIVAAPAAPAPVVAQATPVAEQVAEKPKRSRKPAVKTTQEVEAEAVAAKPKRAPRTISAKADAKKPEVSSVTEMEAEPAISPALTDVAAKAAKQRSAKAADKTVALAGAPKPKVARNKPDVTVAAEPAKRARTAKAKKDEA</sequence>
<dbReference type="PANTHER" id="PTHR33162">
    <property type="entry name" value="SEC-INDEPENDENT PROTEIN TRANSLOCASE PROTEIN TATA, CHLOROPLASTIC"/>
    <property type="match status" value="1"/>
</dbReference>
<feature type="region of interest" description="Disordered" evidence="10">
    <location>
        <begin position="97"/>
        <end position="131"/>
    </location>
</feature>
<dbReference type="PANTHER" id="PTHR33162:SF1">
    <property type="entry name" value="SEC-INDEPENDENT PROTEIN TRANSLOCASE PROTEIN TATA, CHLOROPLASTIC"/>
    <property type="match status" value="1"/>
</dbReference>
<comment type="caution">
    <text evidence="12">The sequence shown here is derived from an EMBL/GenBank/DDBJ whole genome shotgun (WGS) entry which is preliminary data.</text>
</comment>
<name>A0AAJ2EQW9_9HYPH</name>
<dbReference type="Pfam" id="PF02416">
    <property type="entry name" value="TatA_B_E"/>
    <property type="match status" value="1"/>
</dbReference>
<dbReference type="GO" id="GO:0033281">
    <property type="term" value="C:TAT protein transport complex"/>
    <property type="evidence" value="ECO:0007669"/>
    <property type="project" value="UniProtKB-UniRule"/>
</dbReference>
<dbReference type="InterPro" id="IPR003369">
    <property type="entry name" value="TatA/B/E"/>
</dbReference>
<evidence type="ECO:0000256" key="9">
    <source>
        <dbReference type="HAMAP-Rule" id="MF_00237"/>
    </source>
</evidence>
<feature type="compositionally biased region" description="Low complexity" evidence="10">
    <location>
        <begin position="171"/>
        <end position="184"/>
    </location>
</feature>
<feature type="transmembrane region" description="Helical" evidence="11">
    <location>
        <begin position="6"/>
        <end position="25"/>
    </location>
</feature>
<evidence type="ECO:0000256" key="6">
    <source>
        <dbReference type="ARBA" id="ARBA00022989"/>
    </source>
</evidence>
<evidence type="ECO:0000313" key="13">
    <source>
        <dbReference type="Proteomes" id="UP001255601"/>
    </source>
</evidence>
<organism evidence="12 13">
    <name type="scientific">Agrobacterium larrymoorei</name>
    <dbReference type="NCBI Taxonomy" id="160699"/>
    <lineage>
        <taxon>Bacteria</taxon>
        <taxon>Pseudomonadati</taxon>
        <taxon>Pseudomonadota</taxon>
        <taxon>Alphaproteobacteria</taxon>
        <taxon>Hyphomicrobiales</taxon>
        <taxon>Rhizobiaceae</taxon>
        <taxon>Rhizobium/Agrobacterium group</taxon>
        <taxon>Agrobacterium</taxon>
    </lineage>
</organism>
<gene>
    <name evidence="9" type="primary">tatB</name>
    <name evidence="12" type="ORF">QE369_001604</name>
</gene>
<reference evidence="12" key="1">
    <citation type="submission" date="2023-08" db="EMBL/GenBank/DDBJ databases">
        <title>Functional and genomic diversity of the sorghum phyllosphere microbiome.</title>
        <authorList>
            <person name="Shade A."/>
        </authorList>
    </citation>
    <scope>NUCLEOTIDE SEQUENCE</scope>
    <source>
        <strain evidence="12">SORGH_AS_0974</strain>
    </source>
</reference>
<feature type="compositionally biased region" description="Low complexity" evidence="10">
    <location>
        <begin position="99"/>
        <end position="110"/>
    </location>
</feature>
<keyword evidence="5 9" id="KW-0653">Protein transport</keyword>
<keyword evidence="4 9" id="KW-0812">Transmembrane</keyword>
<accession>A0AAJ2EQW9</accession>
<dbReference type="GO" id="GO:0008320">
    <property type="term" value="F:protein transmembrane transporter activity"/>
    <property type="evidence" value="ECO:0007669"/>
    <property type="project" value="UniProtKB-UniRule"/>
</dbReference>
<keyword evidence="6 9" id="KW-1133">Transmembrane helix</keyword>
<proteinExistence type="inferred from homology"/>
<dbReference type="Proteomes" id="UP001255601">
    <property type="component" value="Unassembled WGS sequence"/>
</dbReference>
<keyword evidence="3 9" id="KW-1003">Cell membrane</keyword>
<evidence type="ECO:0000256" key="8">
    <source>
        <dbReference type="ARBA" id="ARBA00023136"/>
    </source>
</evidence>
<dbReference type="Gene3D" id="1.20.5.3310">
    <property type="match status" value="1"/>
</dbReference>
<comment type="function">
    <text evidence="9">Part of the twin-arginine translocation (Tat) system that transports large folded proteins containing a characteristic twin-arginine motif in their signal peptide across membranes. Together with TatC, TatB is part of a receptor directly interacting with Tat signal peptides. TatB may form an oligomeric binding site that transiently accommodates folded Tat precursor proteins before their translocation.</text>
</comment>
<feature type="region of interest" description="Disordered" evidence="10">
    <location>
        <begin position="159"/>
        <end position="214"/>
    </location>
</feature>
<evidence type="ECO:0000256" key="4">
    <source>
        <dbReference type="ARBA" id="ARBA00022692"/>
    </source>
</evidence>
<comment type="subcellular location">
    <subcellularLocation>
        <location evidence="9">Cell membrane</location>
        <topology evidence="9">Single-pass membrane protein</topology>
    </subcellularLocation>
    <subcellularLocation>
        <location evidence="1">Membrane</location>
        <topology evidence="1">Single-pass membrane protein</topology>
    </subcellularLocation>
</comment>
<dbReference type="HAMAP" id="MF_00237">
    <property type="entry name" value="TatB"/>
    <property type="match status" value="1"/>
</dbReference>
<dbReference type="NCBIfam" id="TIGR01410">
    <property type="entry name" value="tatB"/>
    <property type="match status" value="1"/>
</dbReference>
<evidence type="ECO:0000256" key="2">
    <source>
        <dbReference type="ARBA" id="ARBA00022448"/>
    </source>
</evidence>
<keyword evidence="2 9" id="KW-0813">Transport</keyword>
<evidence type="ECO:0000256" key="5">
    <source>
        <dbReference type="ARBA" id="ARBA00022927"/>
    </source>
</evidence>
<feature type="region of interest" description="Disordered" evidence="10">
    <location>
        <begin position="233"/>
        <end position="277"/>
    </location>
</feature>
<evidence type="ECO:0000256" key="7">
    <source>
        <dbReference type="ARBA" id="ARBA00023010"/>
    </source>
</evidence>
<evidence type="ECO:0000256" key="1">
    <source>
        <dbReference type="ARBA" id="ARBA00004167"/>
    </source>
</evidence>
<evidence type="ECO:0000256" key="10">
    <source>
        <dbReference type="SAM" id="MobiDB-lite"/>
    </source>
</evidence>
<keyword evidence="8 9" id="KW-0472">Membrane</keyword>
<evidence type="ECO:0000256" key="11">
    <source>
        <dbReference type="SAM" id="Phobius"/>
    </source>
</evidence>
<dbReference type="RefSeq" id="WP_309770264.1">
    <property type="nucleotide sequence ID" value="NZ_JAVIZC010000001.1"/>
</dbReference>
<dbReference type="PRINTS" id="PR01506">
    <property type="entry name" value="TATBPROTEIN"/>
</dbReference>
<dbReference type="EMBL" id="JAVIZC010000001">
    <property type="protein sequence ID" value="MDR6101426.1"/>
    <property type="molecule type" value="Genomic_DNA"/>
</dbReference>
<evidence type="ECO:0000256" key="3">
    <source>
        <dbReference type="ARBA" id="ARBA00022475"/>
    </source>
</evidence>
<comment type="subunit">
    <text evidence="9">The Tat system comprises two distinct complexes: a TatABC complex, containing multiple copies of TatA, TatB and TatC subunits, and a separate TatA complex, containing only TatA subunits. Substrates initially bind to the TatABC complex, which probably triggers association of the separate TatA complex to form the active translocon.</text>
</comment>
<dbReference type="AlphaFoldDB" id="A0AAJ2EQW9"/>
<protein>
    <recommendedName>
        <fullName evidence="9">Sec-independent protein translocase protein TatB</fullName>
    </recommendedName>
</protein>
<keyword evidence="7 9" id="KW-0811">Translocation</keyword>